<dbReference type="OrthoDB" id="9809825at2"/>
<dbReference type="EMBL" id="VORW01000019">
    <property type="protein sequence ID" value="TXE05164.1"/>
    <property type="molecule type" value="Genomic_DNA"/>
</dbReference>
<evidence type="ECO:0000313" key="2">
    <source>
        <dbReference type="EMBL" id="TXE05164.1"/>
    </source>
</evidence>
<sequence length="184" mass="20697">MDQAAQTMIDNLEKNTGKSLAQWVAIVQKEGYKKHGEILNFLKTEHAFTHGFANLVAHKALKSDAGSVSDTDELITKQYKGKEHFLPIYEKLSNEIKAFGTDVEFAPKNAYVSIKRKKQFAMLIPATKTRYEIGINLKGHTAEGILEFDTKTNGMCSHKIHLKDENDIVPEVITWIKKAYETAG</sequence>
<feature type="domain" description="DUF5655" evidence="1">
    <location>
        <begin position="76"/>
        <end position="182"/>
    </location>
</feature>
<comment type="caution">
    <text evidence="2">The sequence shown here is derived from an EMBL/GenBank/DDBJ whole genome shotgun (WGS) entry which is preliminary data.</text>
</comment>
<organism evidence="2 3">
    <name type="scientific">Algoriphagus aquimarinus</name>
    <dbReference type="NCBI Taxonomy" id="237018"/>
    <lineage>
        <taxon>Bacteria</taxon>
        <taxon>Pseudomonadati</taxon>
        <taxon>Bacteroidota</taxon>
        <taxon>Cytophagia</taxon>
        <taxon>Cytophagales</taxon>
        <taxon>Cyclobacteriaceae</taxon>
        <taxon>Algoriphagus</taxon>
    </lineage>
</organism>
<gene>
    <name evidence="2" type="ORF">ESV85_18285</name>
</gene>
<proteinExistence type="predicted"/>
<dbReference type="InterPro" id="IPR043714">
    <property type="entry name" value="DUF5655"/>
</dbReference>
<accession>A0A5C7A9M4</accession>
<name>A0A5C7A9M4_9BACT</name>
<dbReference type="AlphaFoldDB" id="A0A5C7A9M4"/>
<evidence type="ECO:0000259" key="1">
    <source>
        <dbReference type="Pfam" id="PF18899"/>
    </source>
</evidence>
<dbReference type="Proteomes" id="UP000321935">
    <property type="component" value="Unassembled WGS sequence"/>
</dbReference>
<reference evidence="2 3" key="1">
    <citation type="submission" date="2019-08" db="EMBL/GenBank/DDBJ databases">
        <title>Genomes sequence of Algoriphagus aquimarinus ACAM450.</title>
        <authorList>
            <person name="Bowman J.P."/>
        </authorList>
    </citation>
    <scope>NUCLEOTIDE SEQUENCE [LARGE SCALE GENOMIC DNA]</scope>
    <source>
        <strain evidence="2 3">ACAM 450</strain>
    </source>
</reference>
<dbReference type="Pfam" id="PF18899">
    <property type="entry name" value="DUF5655"/>
    <property type="match status" value="1"/>
</dbReference>
<evidence type="ECO:0000313" key="3">
    <source>
        <dbReference type="Proteomes" id="UP000321935"/>
    </source>
</evidence>
<dbReference type="RefSeq" id="WP_146920166.1">
    <property type="nucleotide sequence ID" value="NZ_VORW01000019.1"/>
</dbReference>
<dbReference type="InterPro" id="IPR025629">
    <property type="entry name" value="DUF4287"/>
</dbReference>
<protein>
    <submittedName>
        <fullName evidence="2">DUF4287 domain-containing protein</fullName>
    </submittedName>
</protein>
<dbReference type="Pfam" id="PF14117">
    <property type="entry name" value="DUF4287"/>
    <property type="match status" value="1"/>
</dbReference>